<keyword evidence="5" id="KW-1185">Reference proteome</keyword>
<dbReference type="Proteomes" id="UP001215280">
    <property type="component" value="Unassembled WGS sequence"/>
</dbReference>
<dbReference type="Pfam" id="PF05368">
    <property type="entry name" value="NmrA"/>
    <property type="match status" value="1"/>
</dbReference>
<dbReference type="Gene3D" id="3.90.25.10">
    <property type="entry name" value="UDP-galactose 4-epimerase, domain 1"/>
    <property type="match status" value="1"/>
</dbReference>
<dbReference type="SUPFAM" id="SSF51735">
    <property type="entry name" value="NAD(P)-binding Rossmann-fold domains"/>
    <property type="match status" value="1"/>
</dbReference>
<evidence type="ECO:0000256" key="1">
    <source>
        <dbReference type="ARBA" id="ARBA00006328"/>
    </source>
</evidence>
<dbReference type="InterPro" id="IPR051164">
    <property type="entry name" value="NmrA-like_oxidored"/>
</dbReference>
<evidence type="ECO:0000313" key="4">
    <source>
        <dbReference type="EMBL" id="KAJ7760843.1"/>
    </source>
</evidence>
<proteinExistence type="inferred from homology"/>
<evidence type="ECO:0000259" key="3">
    <source>
        <dbReference type="Pfam" id="PF05368"/>
    </source>
</evidence>
<dbReference type="AlphaFoldDB" id="A0AAD7JB94"/>
<evidence type="ECO:0000256" key="2">
    <source>
        <dbReference type="ARBA" id="ARBA00022857"/>
    </source>
</evidence>
<dbReference type="GO" id="GO:0005634">
    <property type="term" value="C:nucleus"/>
    <property type="evidence" value="ECO:0007669"/>
    <property type="project" value="TreeGrafter"/>
</dbReference>
<dbReference type="EMBL" id="JARJLG010000047">
    <property type="protein sequence ID" value="KAJ7760843.1"/>
    <property type="molecule type" value="Genomic_DNA"/>
</dbReference>
<dbReference type="PANTHER" id="PTHR42748">
    <property type="entry name" value="NITROGEN METABOLITE REPRESSION PROTEIN NMRA FAMILY MEMBER"/>
    <property type="match status" value="1"/>
</dbReference>
<dbReference type="InterPro" id="IPR036291">
    <property type="entry name" value="NAD(P)-bd_dom_sf"/>
</dbReference>
<dbReference type="CDD" id="cd05251">
    <property type="entry name" value="NmrA_like_SDR_a"/>
    <property type="match status" value="1"/>
</dbReference>
<sequence length="304" mass="32743">MPIVSIFGATGLQGSAVLKAVLEDGTFTPRAVSRNPDSDAAKALKAQGVEVVKGDLFDLASIKEALKGSDVVFGVTNFWDPSVFPGTTNGEGEIQQGKNLVDAATAVGIKFFVWSGLPSSKVLSKGKFSKVYHIDNKATIYQYLESSGLDYAAVETAYFADNLWRNGALKKTATGYTIPIPKYSPTSTQTFTWVAHDLGPAVLALLKNYDNPAKIVLRKSFPVVTAIETYPQIARRIAAAIKQEVTFISTETAGLAELDEMYAYQSACGMYKDTPVPNPDLVLLGVKIGTLDELISTEIVPRFS</sequence>
<accession>A0AAD7JB94</accession>
<dbReference type="InterPro" id="IPR008030">
    <property type="entry name" value="NmrA-like"/>
</dbReference>
<gene>
    <name evidence="4" type="ORF">DFH07DRAFT_815967</name>
</gene>
<organism evidence="4 5">
    <name type="scientific">Mycena maculata</name>
    <dbReference type="NCBI Taxonomy" id="230809"/>
    <lineage>
        <taxon>Eukaryota</taxon>
        <taxon>Fungi</taxon>
        <taxon>Dikarya</taxon>
        <taxon>Basidiomycota</taxon>
        <taxon>Agaricomycotina</taxon>
        <taxon>Agaricomycetes</taxon>
        <taxon>Agaricomycetidae</taxon>
        <taxon>Agaricales</taxon>
        <taxon>Marasmiineae</taxon>
        <taxon>Mycenaceae</taxon>
        <taxon>Mycena</taxon>
    </lineage>
</organism>
<evidence type="ECO:0000313" key="5">
    <source>
        <dbReference type="Proteomes" id="UP001215280"/>
    </source>
</evidence>
<keyword evidence="2" id="KW-0521">NADP</keyword>
<dbReference type="PANTHER" id="PTHR42748:SF7">
    <property type="entry name" value="NMRA LIKE REDOX SENSOR 1-RELATED"/>
    <property type="match status" value="1"/>
</dbReference>
<dbReference type="Gene3D" id="3.40.50.720">
    <property type="entry name" value="NAD(P)-binding Rossmann-like Domain"/>
    <property type="match status" value="1"/>
</dbReference>
<protein>
    <submittedName>
        <fullName evidence="4">NAD(P)-binding protein</fullName>
    </submittedName>
</protein>
<comment type="caution">
    <text evidence="4">The sequence shown here is derived from an EMBL/GenBank/DDBJ whole genome shotgun (WGS) entry which is preliminary data.</text>
</comment>
<reference evidence="4" key="1">
    <citation type="submission" date="2023-03" db="EMBL/GenBank/DDBJ databases">
        <title>Massive genome expansion in bonnet fungi (Mycena s.s.) driven by repeated elements and novel gene families across ecological guilds.</title>
        <authorList>
            <consortium name="Lawrence Berkeley National Laboratory"/>
            <person name="Harder C.B."/>
            <person name="Miyauchi S."/>
            <person name="Viragh M."/>
            <person name="Kuo A."/>
            <person name="Thoen E."/>
            <person name="Andreopoulos B."/>
            <person name="Lu D."/>
            <person name="Skrede I."/>
            <person name="Drula E."/>
            <person name="Henrissat B."/>
            <person name="Morin E."/>
            <person name="Kohler A."/>
            <person name="Barry K."/>
            <person name="LaButti K."/>
            <person name="Morin E."/>
            <person name="Salamov A."/>
            <person name="Lipzen A."/>
            <person name="Mereny Z."/>
            <person name="Hegedus B."/>
            <person name="Baldrian P."/>
            <person name="Stursova M."/>
            <person name="Weitz H."/>
            <person name="Taylor A."/>
            <person name="Grigoriev I.V."/>
            <person name="Nagy L.G."/>
            <person name="Martin F."/>
            <person name="Kauserud H."/>
        </authorList>
    </citation>
    <scope>NUCLEOTIDE SEQUENCE</scope>
    <source>
        <strain evidence="4">CBHHK188m</strain>
    </source>
</reference>
<name>A0AAD7JB94_9AGAR</name>
<comment type="similarity">
    <text evidence="1">Belongs to the NmrA-type oxidoreductase family.</text>
</comment>
<feature type="domain" description="NmrA-like" evidence="3">
    <location>
        <begin position="4"/>
        <end position="257"/>
    </location>
</feature>